<feature type="compositionally biased region" description="Basic and acidic residues" evidence="1">
    <location>
        <begin position="27"/>
        <end position="43"/>
    </location>
</feature>
<name>A0A8H3UMC4_VENIN</name>
<dbReference type="InterPro" id="IPR054289">
    <property type="entry name" value="DUF7025"/>
</dbReference>
<dbReference type="Pfam" id="PF00004">
    <property type="entry name" value="AAA"/>
    <property type="match status" value="1"/>
</dbReference>
<dbReference type="InterPro" id="IPR003959">
    <property type="entry name" value="ATPase_AAA_core"/>
</dbReference>
<protein>
    <recommendedName>
        <fullName evidence="2">AAA+ ATPase domain-containing protein</fullName>
    </recommendedName>
</protein>
<feature type="compositionally biased region" description="Acidic residues" evidence="1">
    <location>
        <begin position="619"/>
        <end position="643"/>
    </location>
</feature>
<dbReference type="SMART" id="SM00382">
    <property type="entry name" value="AAA"/>
    <property type="match status" value="1"/>
</dbReference>
<feature type="compositionally biased region" description="Basic residues" evidence="1">
    <location>
        <begin position="44"/>
        <end position="64"/>
    </location>
</feature>
<proteinExistence type="predicted"/>
<feature type="compositionally biased region" description="Low complexity" evidence="1">
    <location>
        <begin position="128"/>
        <end position="145"/>
    </location>
</feature>
<dbReference type="PANTHER" id="PTHR46411:SF1">
    <property type="entry name" value="FAMILY ATPASE, PUTATIVE (AFU_ORTHOLOGUE AFUA_7G05752)-RELATED"/>
    <property type="match status" value="1"/>
</dbReference>
<evidence type="ECO:0000313" key="4">
    <source>
        <dbReference type="Proteomes" id="UP000433883"/>
    </source>
</evidence>
<dbReference type="CDD" id="cd19481">
    <property type="entry name" value="RecA-like_protease"/>
    <property type="match status" value="1"/>
</dbReference>
<evidence type="ECO:0000313" key="3">
    <source>
        <dbReference type="EMBL" id="KAE9971808.1"/>
    </source>
</evidence>
<feature type="compositionally biased region" description="Basic residues" evidence="1">
    <location>
        <begin position="153"/>
        <end position="163"/>
    </location>
</feature>
<dbReference type="GO" id="GO:0005524">
    <property type="term" value="F:ATP binding"/>
    <property type="evidence" value="ECO:0007669"/>
    <property type="project" value="InterPro"/>
</dbReference>
<feature type="region of interest" description="Disordered" evidence="1">
    <location>
        <begin position="612"/>
        <end position="663"/>
    </location>
</feature>
<dbReference type="Proteomes" id="UP000433883">
    <property type="component" value="Unassembled WGS sequence"/>
</dbReference>
<feature type="compositionally biased region" description="Basic and acidic residues" evidence="1">
    <location>
        <begin position="647"/>
        <end position="659"/>
    </location>
</feature>
<feature type="compositionally biased region" description="Basic residues" evidence="1">
    <location>
        <begin position="99"/>
        <end position="125"/>
    </location>
</feature>
<feature type="compositionally biased region" description="Low complexity" evidence="1">
    <location>
        <begin position="71"/>
        <end position="86"/>
    </location>
</feature>
<dbReference type="Pfam" id="PF23232">
    <property type="entry name" value="AAA_lid_13"/>
    <property type="match status" value="1"/>
</dbReference>
<feature type="domain" description="AAA+ ATPase" evidence="2">
    <location>
        <begin position="784"/>
        <end position="909"/>
    </location>
</feature>
<feature type="compositionally biased region" description="Basic and acidic residues" evidence="1">
    <location>
        <begin position="1"/>
        <end position="18"/>
    </location>
</feature>
<dbReference type="EMBL" id="WNWQ01000282">
    <property type="protein sequence ID" value="KAE9971808.1"/>
    <property type="molecule type" value="Genomic_DNA"/>
</dbReference>
<dbReference type="InterPro" id="IPR003593">
    <property type="entry name" value="AAA+_ATPase"/>
</dbReference>
<dbReference type="GO" id="GO:0016887">
    <property type="term" value="F:ATP hydrolysis activity"/>
    <property type="evidence" value="ECO:0007669"/>
    <property type="project" value="InterPro"/>
</dbReference>
<dbReference type="SUPFAM" id="SSF52540">
    <property type="entry name" value="P-loop containing nucleoside triphosphate hydrolases"/>
    <property type="match status" value="1"/>
</dbReference>
<organism evidence="3 4">
    <name type="scientific">Venturia inaequalis</name>
    <name type="common">Apple scab fungus</name>
    <dbReference type="NCBI Taxonomy" id="5025"/>
    <lineage>
        <taxon>Eukaryota</taxon>
        <taxon>Fungi</taxon>
        <taxon>Dikarya</taxon>
        <taxon>Ascomycota</taxon>
        <taxon>Pezizomycotina</taxon>
        <taxon>Dothideomycetes</taxon>
        <taxon>Pleosporomycetidae</taxon>
        <taxon>Venturiales</taxon>
        <taxon>Venturiaceae</taxon>
        <taxon>Venturia</taxon>
    </lineage>
</organism>
<dbReference type="InterPro" id="IPR056599">
    <property type="entry name" value="AAA_lid_fung"/>
</dbReference>
<evidence type="ECO:0000256" key="1">
    <source>
        <dbReference type="SAM" id="MobiDB-lite"/>
    </source>
</evidence>
<sequence>MESSKPEIVEEGKHKDDVALPNAGEPAAKEIEAIQKETSEPISKKKVKCSKGRKDKQKKVKKGGKKDSPVDSESSSSSEDSSSSSEDSSDSDSDDGGKKSKRQKSKWKQAVKKRMTKKMVKKYKKATSDTSSSESDSSSGSSDSDSSSEKESQRKRRKKRSKKAATSDESEEEAEAAEAELSVEVAAAPVLDTDIKLKAITTFLQLLTQKNETATPPPAPLALQDAIPAIPPPGRPRTRRELQALKLAKQRELAEENKVRKSRFSKAFLGALKSGISLSKLNRFSFRILRADIFAQGKKVKKGSTADFKRVNFLWDTTLHQWVTKEELEEVADEFDNYGFVVQRNFDYDNHYISTSVKVKSKALKESLEEVMKDVQGQTLEAEEPSVDPNMLFLFLEELRTHYKTTLKARLKKAKKAKKVKKIKNLIAHCKCLVRYLDEDYADTKKTLYPLLDAGNITFELLWALFKPNTIAYTSTYGDHDNPRCFKVDRATKEKSFIKGEWYAIEGRYLEYDGKNFGLGEFEVNIEDFKGSRKITSLSAYPLKYHKDEEGITKQLTERGKHFIQLTGQNFRCHKGLAFQKKRKGIQKFNINGRVMVDPATFRRINPNYQISVLKPKDDGDESDSDSDEEGCGCGDEHEDDGGGEGRMLRQGEEEKEPTQRVTYRVVQDNKKRWRVVQVIIDENGHILRPEKLDPVVTGDDSKTRTFTDEELLIASPVVLGFALNEKGWLEFSLNGISDIEWNDQAFASLVIPENQKHVVKALVSSHKFHSRDAIDDVVQGKGRGKVFVLHGPPGVGKTLTAEGIAEDLRVPLYAVSMGELGTETNRLEAMLQQVMDIAHSWGAVLLLDEADVFLERRQHQDVHRNALVSIFLRQLEYFQGVLFLTTNRVETFDEAFQSRIHAALKYGELSQAARKAVWKQYIEKVRVKEGVEVMPFKANDFEDLSRKSLNGRQIKNTVGTAQALALFEEQGMGMDHIKRVLEVAESFDRDLRGQNYVGAQNLYN</sequence>
<accession>A0A8H3UMC4</accession>
<dbReference type="AlphaFoldDB" id="A0A8H3UMC4"/>
<dbReference type="InterPro" id="IPR027417">
    <property type="entry name" value="P-loop_NTPase"/>
</dbReference>
<comment type="caution">
    <text evidence="3">The sequence shown here is derived from an EMBL/GenBank/DDBJ whole genome shotgun (WGS) entry which is preliminary data.</text>
</comment>
<dbReference type="Gene3D" id="3.40.50.300">
    <property type="entry name" value="P-loop containing nucleotide triphosphate hydrolases"/>
    <property type="match status" value="1"/>
</dbReference>
<reference evidence="3 4" key="1">
    <citation type="submission" date="2019-11" db="EMBL/GenBank/DDBJ databases">
        <title>Venturia inaequalis Genome Resource.</title>
        <authorList>
            <person name="Lichtner F.J."/>
        </authorList>
    </citation>
    <scope>NUCLEOTIDE SEQUENCE [LARGE SCALE GENOMIC DNA]</scope>
    <source>
        <strain evidence="3">Bline_iso_100314</strain>
    </source>
</reference>
<dbReference type="PANTHER" id="PTHR46411">
    <property type="entry name" value="FAMILY ATPASE, PUTATIVE-RELATED"/>
    <property type="match status" value="1"/>
</dbReference>
<evidence type="ECO:0000259" key="2">
    <source>
        <dbReference type="SMART" id="SM00382"/>
    </source>
</evidence>
<dbReference type="Pfam" id="PF22942">
    <property type="entry name" value="DUF7025"/>
    <property type="match status" value="1"/>
</dbReference>
<feature type="region of interest" description="Disordered" evidence="1">
    <location>
        <begin position="1"/>
        <end position="175"/>
    </location>
</feature>
<gene>
    <name evidence="3" type="ORF">BLS_004310</name>
</gene>